<dbReference type="KEGG" id="dord:105990920"/>
<reference evidence="8" key="1">
    <citation type="submission" date="2025-08" db="UniProtKB">
        <authorList>
            <consortium name="RefSeq"/>
        </authorList>
    </citation>
    <scope>IDENTIFICATION</scope>
    <source>
        <tissue evidence="8">Kidney</tissue>
    </source>
</reference>
<dbReference type="InterPro" id="IPR000058">
    <property type="entry name" value="Znf_AN1"/>
</dbReference>
<organism evidence="7 8">
    <name type="scientific">Dipodomys ordii</name>
    <name type="common">Ord's kangaroo rat</name>
    <dbReference type="NCBI Taxonomy" id="10020"/>
    <lineage>
        <taxon>Eukaryota</taxon>
        <taxon>Metazoa</taxon>
        <taxon>Chordata</taxon>
        <taxon>Craniata</taxon>
        <taxon>Vertebrata</taxon>
        <taxon>Euteleostomi</taxon>
        <taxon>Mammalia</taxon>
        <taxon>Eutheria</taxon>
        <taxon>Euarchontoglires</taxon>
        <taxon>Glires</taxon>
        <taxon>Rodentia</taxon>
        <taxon>Castorimorpha</taxon>
        <taxon>Heteromyidae</taxon>
        <taxon>Dipodomyinae</taxon>
        <taxon>Dipodomys</taxon>
    </lineage>
</organism>
<dbReference type="CTD" id="90637"/>
<keyword evidence="4" id="KW-0862">Zinc</keyword>
<dbReference type="STRING" id="10020.ENSDORP00000014912"/>
<keyword evidence="3 5" id="KW-0863">Zinc-finger</keyword>
<dbReference type="InterPro" id="IPR057357">
    <property type="entry name" value="Znf-C2H2_ZFAND2A/B"/>
</dbReference>
<dbReference type="GeneID" id="105990920"/>
<dbReference type="GO" id="GO:0005783">
    <property type="term" value="C:endoplasmic reticulum"/>
    <property type="evidence" value="ECO:0007669"/>
    <property type="project" value="TreeGrafter"/>
</dbReference>
<keyword evidence="1" id="KW-0479">Metal-binding</keyword>
<dbReference type="GO" id="GO:0045047">
    <property type="term" value="P:protein targeting to ER"/>
    <property type="evidence" value="ECO:0007669"/>
    <property type="project" value="TreeGrafter"/>
</dbReference>
<protein>
    <submittedName>
        <fullName evidence="8">AN1-type zinc finger protein 2A isoform X1</fullName>
    </submittedName>
</protein>
<dbReference type="OrthoDB" id="431929at2759"/>
<dbReference type="GO" id="GO:0008270">
    <property type="term" value="F:zinc ion binding"/>
    <property type="evidence" value="ECO:0007669"/>
    <property type="project" value="UniProtKB-KW"/>
</dbReference>
<evidence type="ECO:0000256" key="1">
    <source>
        <dbReference type="ARBA" id="ARBA00022723"/>
    </source>
</evidence>
<feature type="domain" description="AN1-type" evidence="6">
    <location>
        <begin position="93"/>
        <end position="141"/>
    </location>
</feature>
<dbReference type="Pfam" id="PF01428">
    <property type="entry name" value="zf-AN1"/>
    <property type="match status" value="2"/>
</dbReference>
<dbReference type="PANTHER" id="PTHR14677:SF11">
    <property type="entry name" value="AN1-TYPE ZINC FINGER PROTEIN 2A"/>
    <property type="match status" value="1"/>
</dbReference>
<keyword evidence="7" id="KW-1185">Reference proteome</keyword>
<name>A0A1S3FSR8_DIPOR</name>
<accession>A0A1S3FSR8</accession>
<dbReference type="InParanoid" id="A0A1S3FSR8"/>
<sequence length="251" mass="27847">MEFPDLGKHCSEKTCKQLDFLPLKCDACKQDFCKDHFTCATHTCPFAFKKDVRVPVCPLCNVPVPVKKGELADVVVSEHMDRDCVGCAAPREKVFAHRCSRAGCRRKEMLQLLCVQCQRNFCIQHRHPLDHSCSSSGSSASRAGCSATTAESKAPGTVNTPLSSWLTQLLRYLYLHRTWCCSEPSSIVSLCRCQDSMAQHASMGKGGVGLQILHHPCQAGVLALLLEPPAWAHGPEVWPSTLLPFRWKVKR</sequence>
<keyword evidence="2" id="KW-0677">Repeat</keyword>
<dbReference type="SMART" id="SM00154">
    <property type="entry name" value="ZnF_AN1"/>
    <property type="match status" value="2"/>
</dbReference>
<dbReference type="GO" id="GO:0043161">
    <property type="term" value="P:proteasome-mediated ubiquitin-dependent protein catabolic process"/>
    <property type="evidence" value="ECO:0007669"/>
    <property type="project" value="TreeGrafter"/>
</dbReference>
<dbReference type="SUPFAM" id="SSF118310">
    <property type="entry name" value="AN1-like Zinc finger"/>
    <property type="match status" value="2"/>
</dbReference>
<evidence type="ECO:0000259" key="6">
    <source>
        <dbReference type="PROSITE" id="PS51039"/>
    </source>
</evidence>
<dbReference type="PROSITE" id="PS51039">
    <property type="entry name" value="ZF_AN1"/>
    <property type="match status" value="2"/>
</dbReference>
<evidence type="ECO:0000313" key="8">
    <source>
        <dbReference type="RefSeq" id="XP_012878902.1"/>
    </source>
</evidence>
<dbReference type="InterPro" id="IPR035896">
    <property type="entry name" value="AN1-like_Znf"/>
</dbReference>
<feature type="domain" description="AN1-type" evidence="6">
    <location>
        <begin position="4"/>
        <end position="52"/>
    </location>
</feature>
<dbReference type="Gene3D" id="4.10.1110.10">
    <property type="entry name" value="AN1-like Zinc finger"/>
    <property type="match status" value="2"/>
</dbReference>
<evidence type="ECO:0000313" key="7">
    <source>
        <dbReference type="Proteomes" id="UP000081671"/>
    </source>
</evidence>
<proteinExistence type="predicted"/>
<dbReference type="AlphaFoldDB" id="A0A1S3FSR8"/>
<dbReference type="Proteomes" id="UP000081671">
    <property type="component" value="Unplaced"/>
</dbReference>
<dbReference type="RefSeq" id="XP_012878902.1">
    <property type="nucleotide sequence ID" value="XM_013023448.1"/>
</dbReference>
<dbReference type="Pfam" id="PF25403">
    <property type="entry name" value="zf-C2H2_ZFAND2"/>
    <property type="match status" value="1"/>
</dbReference>
<evidence type="ECO:0000256" key="3">
    <source>
        <dbReference type="ARBA" id="ARBA00022771"/>
    </source>
</evidence>
<evidence type="ECO:0000256" key="4">
    <source>
        <dbReference type="ARBA" id="ARBA00022833"/>
    </source>
</evidence>
<gene>
    <name evidence="8" type="primary">Zfand2a</name>
</gene>
<dbReference type="FunFam" id="4.10.1110.10:FF:000003">
    <property type="entry name" value="AN1-type zinc finger protein 2B isoform X1"/>
    <property type="match status" value="1"/>
</dbReference>
<dbReference type="FunCoup" id="A0A1S3FSR8">
    <property type="interactions" value="467"/>
</dbReference>
<evidence type="ECO:0000256" key="5">
    <source>
        <dbReference type="PROSITE-ProRule" id="PRU00449"/>
    </source>
</evidence>
<dbReference type="PANTHER" id="PTHR14677">
    <property type="entry name" value="ARSENITE INDUCUBLE RNA ASSOCIATED PROTEIN AIP-1-RELATED"/>
    <property type="match status" value="1"/>
</dbReference>
<evidence type="ECO:0000256" key="2">
    <source>
        <dbReference type="ARBA" id="ARBA00022737"/>
    </source>
</evidence>